<dbReference type="PANTHER" id="PTHR44942">
    <property type="entry name" value="METHYLTRANSF_11 DOMAIN-CONTAINING PROTEIN"/>
    <property type="match status" value="1"/>
</dbReference>
<evidence type="ECO:0000313" key="5">
    <source>
        <dbReference type="EMBL" id="GHF03102.1"/>
    </source>
</evidence>
<comment type="caution">
    <text evidence="5">The sequence shown here is derived from an EMBL/GenBank/DDBJ whole genome shotgun (WGS) entry which is preliminary data.</text>
</comment>
<evidence type="ECO:0000256" key="3">
    <source>
        <dbReference type="ARBA" id="ARBA00022679"/>
    </source>
</evidence>
<dbReference type="InterPro" id="IPR013216">
    <property type="entry name" value="Methyltransf_11"/>
</dbReference>
<evidence type="ECO:0000313" key="6">
    <source>
        <dbReference type="Proteomes" id="UP000605897"/>
    </source>
</evidence>
<gene>
    <name evidence="5" type="ORF">GCM10017786_40850</name>
</gene>
<dbReference type="GO" id="GO:0032259">
    <property type="term" value="P:methylation"/>
    <property type="evidence" value="ECO:0007669"/>
    <property type="project" value="UniProtKB-KW"/>
</dbReference>
<dbReference type="CDD" id="cd02440">
    <property type="entry name" value="AdoMet_MTases"/>
    <property type="match status" value="1"/>
</dbReference>
<dbReference type="Gene3D" id="3.40.50.150">
    <property type="entry name" value="Vaccinia Virus protein VP39"/>
    <property type="match status" value="1"/>
</dbReference>
<accession>A0ABQ3J953</accession>
<dbReference type="PANTHER" id="PTHR44942:SF4">
    <property type="entry name" value="METHYLTRANSFERASE TYPE 11 DOMAIN-CONTAINING PROTEIN"/>
    <property type="match status" value="1"/>
</dbReference>
<evidence type="ECO:0000256" key="1">
    <source>
        <dbReference type="ARBA" id="ARBA00008361"/>
    </source>
</evidence>
<dbReference type="SUPFAM" id="SSF53335">
    <property type="entry name" value="S-adenosyl-L-methionine-dependent methyltransferases"/>
    <property type="match status" value="1"/>
</dbReference>
<keyword evidence="3" id="KW-0808">Transferase</keyword>
<proteinExistence type="inferred from homology"/>
<sequence>MFVDSIARVSEATSSAERELWNRRSRSFGGRADAYAEHRPDYPLDALRWTVPPQAAEVVDLAAGTGKLTGGLRALGLHVTAVEPDPGMRAEFTRHHPDVAVLDGTAERIPLPDASADAVLAGQAFHWFDIDAALTEIARVLRPGGVVAGLWNGNDDSVPWVAEMARLAGFVRRARWVAELGEHPAFGPFEEKTFRHAHRRTPESLVETISTHSHLIVAEADERTRTREQLLEFLRTHPDTAGGEFDLPLVTTVLRAVRR</sequence>
<dbReference type="InterPro" id="IPR051052">
    <property type="entry name" value="Diverse_substrate_MTase"/>
</dbReference>
<name>A0ABQ3J953_9PSEU</name>
<dbReference type="InterPro" id="IPR029063">
    <property type="entry name" value="SAM-dependent_MTases_sf"/>
</dbReference>
<dbReference type="EMBL" id="BNAU01000004">
    <property type="protein sequence ID" value="GHF03102.1"/>
    <property type="molecule type" value="Genomic_DNA"/>
</dbReference>
<feature type="domain" description="Methyltransferase type 11" evidence="4">
    <location>
        <begin position="59"/>
        <end position="147"/>
    </location>
</feature>
<evidence type="ECO:0000256" key="2">
    <source>
        <dbReference type="ARBA" id="ARBA00022603"/>
    </source>
</evidence>
<organism evidence="5 6">
    <name type="scientific">Amycolatopsis deserti</name>
    <dbReference type="NCBI Taxonomy" id="185696"/>
    <lineage>
        <taxon>Bacteria</taxon>
        <taxon>Bacillati</taxon>
        <taxon>Actinomycetota</taxon>
        <taxon>Actinomycetes</taxon>
        <taxon>Pseudonocardiales</taxon>
        <taxon>Pseudonocardiaceae</taxon>
        <taxon>Amycolatopsis</taxon>
    </lineage>
</organism>
<dbReference type="Pfam" id="PF08241">
    <property type="entry name" value="Methyltransf_11"/>
    <property type="match status" value="1"/>
</dbReference>
<evidence type="ECO:0000259" key="4">
    <source>
        <dbReference type="Pfam" id="PF08241"/>
    </source>
</evidence>
<reference evidence="6" key="1">
    <citation type="journal article" date="2019" name="Int. J. Syst. Evol. Microbiol.">
        <title>The Global Catalogue of Microorganisms (GCM) 10K type strain sequencing project: providing services to taxonomists for standard genome sequencing and annotation.</title>
        <authorList>
            <consortium name="The Broad Institute Genomics Platform"/>
            <consortium name="The Broad Institute Genome Sequencing Center for Infectious Disease"/>
            <person name="Wu L."/>
            <person name="Ma J."/>
        </authorList>
    </citation>
    <scope>NUCLEOTIDE SEQUENCE [LARGE SCALE GENOMIC DNA]</scope>
    <source>
        <strain evidence="6">CGMCC 4.7677</strain>
    </source>
</reference>
<keyword evidence="2 5" id="KW-0489">Methyltransferase</keyword>
<protein>
    <submittedName>
        <fullName evidence="5">Type 11 methyltransferase</fullName>
    </submittedName>
</protein>
<dbReference type="Proteomes" id="UP000605897">
    <property type="component" value="Unassembled WGS sequence"/>
</dbReference>
<keyword evidence="6" id="KW-1185">Reference proteome</keyword>
<comment type="similarity">
    <text evidence="1">Belongs to the methyltransferase superfamily.</text>
</comment>
<dbReference type="GO" id="GO:0008168">
    <property type="term" value="F:methyltransferase activity"/>
    <property type="evidence" value="ECO:0007669"/>
    <property type="project" value="UniProtKB-KW"/>
</dbReference>